<dbReference type="InterPro" id="IPR003492">
    <property type="entry name" value="Battenin_disease_Cln3"/>
</dbReference>
<dbReference type="Gene3D" id="1.20.1250.20">
    <property type="entry name" value="MFS general substrate transporter like domains"/>
    <property type="match status" value="1"/>
</dbReference>
<keyword evidence="8" id="KW-0926">Vacuole</keyword>
<dbReference type="PANTHER" id="PTHR10981:SF0">
    <property type="entry name" value="BATTENIN"/>
    <property type="match status" value="1"/>
</dbReference>
<keyword evidence="4 8" id="KW-0812">Transmembrane</keyword>
<evidence type="ECO:0000256" key="2">
    <source>
        <dbReference type="ARBA" id="ARBA00007467"/>
    </source>
</evidence>
<accession>A0ABR0F0U6</accession>
<evidence type="ECO:0000256" key="5">
    <source>
        <dbReference type="ARBA" id="ARBA00022970"/>
    </source>
</evidence>
<keyword evidence="6 8" id="KW-1133">Transmembrane helix</keyword>
<feature type="transmembrane region" description="Helical" evidence="8">
    <location>
        <begin position="211"/>
        <end position="229"/>
    </location>
</feature>
<feature type="transmembrane region" description="Helical" evidence="8">
    <location>
        <begin position="27"/>
        <end position="47"/>
    </location>
</feature>
<keyword evidence="11" id="KW-1185">Reference proteome</keyword>
<evidence type="ECO:0000313" key="10">
    <source>
        <dbReference type="EMBL" id="KAK4507055.1"/>
    </source>
</evidence>
<evidence type="ECO:0000256" key="4">
    <source>
        <dbReference type="ARBA" id="ARBA00022692"/>
    </source>
</evidence>
<evidence type="ECO:0000256" key="8">
    <source>
        <dbReference type="RuleBase" id="RU361113"/>
    </source>
</evidence>
<feature type="transmembrane region" description="Helical" evidence="8">
    <location>
        <begin position="90"/>
        <end position="111"/>
    </location>
</feature>
<comment type="caution">
    <text evidence="10">The sequence shown here is derived from an EMBL/GenBank/DDBJ whole genome shotgun (WGS) entry which is preliminary data.</text>
</comment>
<keyword evidence="5" id="KW-0029">Amino-acid transport</keyword>
<dbReference type="Proteomes" id="UP001305779">
    <property type="component" value="Unassembled WGS sequence"/>
</dbReference>
<evidence type="ECO:0000256" key="6">
    <source>
        <dbReference type="ARBA" id="ARBA00022989"/>
    </source>
</evidence>
<feature type="region of interest" description="Disordered" evidence="9">
    <location>
        <begin position="157"/>
        <end position="177"/>
    </location>
</feature>
<comment type="similarity">
    <text evidence="2 8">Belongs to the battenin family.</text>
</comment>
<organism evidence="10 11">
    <name type="scientific">Zasmidium cellare</name>
    <name type="common">Wine cellar mold</name>
    <name type="synonym">Racodium cellare</name>
    <dbReference type="NCBI Taxonomy" id="395010"/>
    <lineage>
        <taxon>Eukaryota</taxon>
        <taxon>Fungi</taxon>
        <taxon>Dikarya</taxon>
        <taxon>Ascomycota</taxon>
        <taxon>Pezizomycotina</taxon>
        <taxon>Dothideomycetes</taxon>
        <taxon>Dothideomycetidae</taxon>
        <taxon>Mycosphaerellales</taxon>
        <taxon>Mycosphaerellaceae</taxon>
        <taxon>Zasmidium</taxon>
    </lineage>
</organism>
<dbReference type="Pfam" id="PF02487">
    <property type="entry name" value="CLN3"/>
    <property type="match status" value="1"/>
</dbReference>
<evidence type="ECO:0000256" key="9">
    <source>
        <dbReference type="SAM" id="MobiDB-lite"/>
    </source>
</evidence>
<dbReference type="SUPFAM" id="SSF103473">
    <property type="entry name" value="MFS general substrate transporter"/>
    <property type="match status" value="1"/>
</dbReference>
<name>A0ABR0F0U6_ZASCE</name>
<protein>
    <recommendedName>
        <fullName evidence="8">Protein BTN</fullName>
    </recommendedName>
</protein>
<feature type="transmembrane region" description="Helical" evidence="8">
    <location>
        <begin position="249"/>
        <end position="267"/>
    </location>
</feature>
<dbReference type="InterPro" id="IPR036259">
    <property type="entry name" value="MFS_trans_sf"/>
</dbReference>
<evidence type="ECO:0000256" key="7">
    <source>
        <dbReference type="ARBA" id="ARBA00023136"/>
    </source>
</evidence>
<evidence type="ECO:0000256" key="1">
    <source>
        <dbReference type="ARBA" id="ARBA00004127"/>
    </source>
</evidence>
<dbReference type="EMBL" id="JAXOVC010000001">
    <property type="protein sequence ID" value="KAK4507055.1"/>
    <property type="molecule type" value="Genomic_DNA"/>
</dbReference>
<feature type="transmembrane region" description="Helical" evidence="8">
    <location>
        <begin position="305"/>
        <end position="330"/>
    </location>
</feature>
<sequence>MATLPREAHIHLSTKIVTPYIIDLIPYSLRIVFLAVLSACGMLAVALSPDDTDARSLAGKIGGIVLANISSGAGEVNFLSLTHYYGHFSLAAWGSGTGGAGLIGAGVYTLVTTTLGFSVRGTLLSSILLSVVMLISYFILLPLGPLKSAQKNRKGYQQVDADEAEAPEHESSGLLEQPSERSFSQAYQRHQSVVKQALSDLKTKLLRARSLVVPYMIPLFLVYLAEYTINQGVAPTLLFPLEESPFKHFRAFYPTYGTIYQLGVFISRSSLPFIRIRSLYVPTLLQVVNLAALTAHALWPFVPTVWFVFAIIFWEGLLGGLVYVSTFAAIREEVLDEEREFSLGAATVSDSAGIFFAGLLGAGMETALCRWQVAHGRDWCRRL</sequence>
<dbReference type="PANTHER" id="PTHR10981">
    <property type="entry name" value="BATTENIN"/>
    <property type="match status" value="1"/>
</dbReference>
<evidence type="ECO:0000256" key="3">
    <source>
        <dbReference type="ARBA" id="ARBA00022448"/>
    </source>
</evidence>
<feature type="transmembrane region" description="Helical" evidence="8">
    <location>
        <begin position="279"/>
        <end position="299"/>
    </location>
</feature>
<gene>
    <name evidence="10" type="ORF">PRZ48_000789</name>
</gene>
<comment type="subcellular location">
    <subcellularLocation>
        <location evidence="1">Endomembrane system</location>
        <topology evidence="1">Multi-pass membrane protein</topology>
    </subcellularLocation>
    <subcellularLocation>
        <location evidence="8">Vacuole membrane</location>
        <topology evidence="8">Multi-pass membrane protein</topology>
    </subcellularLocation>
</comment>
<proteinExistence type="inferred from homology"/>
<keyword evidence="3" id="KW-0813">Transport</keyword>
<keyword evidence="7 8" id="KW-0472">Membrane</keyword>
<dbReference type="PRINTS" id="PR01315">
    <property type="entry name" value="BATTENIN"/>
</dbReference>
<feature type="transmembrane region" description="Helical" evidence="8">
    <location>
        <begin position="123"/>
        <end position="144"/>
    </location>
</feature>
<reference evidence="10 11" key="1">
    <citation type="journal article" date="2023" name="G3 (Bethesda)">
        <title>A chromosome-level genome assembly of Zasmidium syzygii isolated from banana leaves.</title>
        <authorList>
            <person name="van Westerhoven A.C."/>
            <person name="Mehrabi R."/>
            <person name="Talebi R."/>
            <person name="Steentjes M.B.F."/>
            <person name="Corcolon B."/>
            <person name="Chong P.A."/>
            <person name="Kema G.H.J."/>
            <person name="Seidl M.F."/>
        </authorList>
    </citation>
    <scope>NUCLEOTIDE SEQUENCE [LARGE SCALE GENOMIC DNA]</scope>
    <source>
        <strain evidence="10 11">P124</strain>
    </source>
</reference>
<evidence type="ECO:0000313" key="11">
    <source>
        <dbReference type="Proteomes" id="UP001305779"/>
    </source>
</evidence>